<feature type="transmembrane region" description="Helical" evidence="2">
    <location>
        <begin position="150"/>
        <end position="171"/>
    </location>
</feature>
<feature type="transmembrane region" description="Helical" evidence="2">
    <location>
        <begin position="278"/>
        <end position="300"/>
    </location>
</feature>
<evidence type="ECO:0000256" key="2">
    <source>
        <dbReference type="SAM" id="Phobius"/>
    </source>
</evidence>
<evidence type="ECO:0000256" key="1">
    <source>
        <dbReference type="SAM" id="MobiDB-lite"/>
    </source>
</evidence>
<keyword evidence="2" id="KW-1133">Transmembrane helix</keyword>
<feature type="transmembrane region" description="Helical" evidence="2">
    <location>
        <begin position="67"/>
        <end position="84"/>
    </location>
</feature>
<feature type="compositionally biased region" description="Basic residues" evidence="1">
    <location>
        <begin position="477"/>
        <end position="489"/>
    </location>
</feature>
<comment type="caution">
    <text evidence="3">The sequence shown here is derived from an EMBL/GenBank/DDBJ whole genome shotgun (WGS) entry which is preliminary data.</text>
</comment>
<dbReference type="Proteomes" id="UP001183586">
    <property type="component" value="Unassembled WGS sequence"/>
</dbReference>
<feature type="region of interest" description="Disordered" evidence="1">
    <location>
        <begin position="450"/>
        <end position="710"/>
    </location>
</feature>
<proteinExistence type="predicted"/>
<feature type="transmembrane region" description="Helical" evidence="2">
    <location>
        <begin position="91"/>
        <end position="111"/>
    </location>
</feature>
<feature type="transmembrane region" description="Helical" evidence="2">
    <location>
        <begin position="232"/>
        <end position="257"/>
    </location>
</feature>
<dbReference type="RefSeq" id="WP_311680198.1">
    <property type="nucleotide sequence ID" value="NZ_JAVREU010000002.1"/>
</dbReference>
<feature type="transmembrane region" description="Helical" evidence="2">
    <location>
        <begin position="341"/>
        <end position="361"/>
    </location>
</feature>
<accession>A0ABU2P6U5</accession>
<dbReference type="EMBL" id="JAVREU010000002">
    <property type="protein sequence ID" value="MDT0387364.1"/>
    <property type="molecule type" value="Genomic_DNA"/>
</dbReference>
<dbReference type="Pfam" id="PF19877">
    <property type="entry name" value="DUF6350"/>
    <property type="match status" value="1"/>
</dbReference>
<name>A0ABU2P6U5_9ACTN</name>
<feature type="transmembrane region" description="Helical" evidence="2">
    <location>
        <begin position="393"/>
        <end position="418"/>
    </location>
</feature>
<dbReference type="InterPro" id="IPR045931">
    <property type="entry name" value="DUF6350"/>
</dbReference>
<feature type="transmembrane region" description="Helical" evidence="2">
    <location>
        <begin position="424"/>
        <end position="447"/>
    </location>
</feature>
<keyword evidence="2" id="KW-0472">Membrane</keyword>
<feature type="compositionally biased region" description="Basic and acidic residues" evidence="1">
    <location>
        <begin position="454"/>
        <end position="476"/>
    </location>
</feature>
<keyword evidence="2" id="KW-0812">Transmembrane</keyword>
<feature type="transmembrane region" description="Helical" evidence="2">
    <location>
        <begin position="28"/>
        <end position="55"/>
    </location>
</feature>
<gene>
    <name evidence="3" type="ORF">RM641_07990</name>
</gene>
<feature type="compositionally biased region" description="Low complexity" evidence="1">
    <location>
        <begin position="615"/>
        <end position="626"/>
    </location>
</feature>
<keyword evidence="4" id="KW-1185">Reference proteome</keyword>
<organism evidence="3 4">
    <name type="scientific">Streptomyces dubilierae</name>
    <dbReference type="NCBI Taxonomy" id="3075533"/>
    <lineage>
        <taxon>Bacteria</taxon>
        <taxon>Bacillati</taxon>
        <taxon>Actinomycetota</taxon>
        <taxon>Actinomycetes</taxon>
        <taxon>Kitasatosporales</taxon>
        <taxon>Streptomycetaceae</taxon>
        <taxon>Streptomyces</taxon>
    </lineage>
</organism>
<sequence>MAGVTEMTARRRPSPPLLTRVRDRSPGLVGGLMGGAVAAGLGLASFAVLVTLLWISSPYPDSGPGGALHIAAALWLLAHGAELVRADTLSGAAAPMGVPPLLLLVVPVYLLHRAARDATDGGAGGGDDADDEYGVVEVGAEPPLVPAGTAWAGVVLGYLAVAAPAALYAAGGVLRPSWVSAGVCVPVVAVVAAGLGVWSAYGRPGAPLRRLLGVLPGGVRPLLLAPDGRPGVAARAAAAGLAVLLGGGALLVAVSLVGHGGAAQSSLLRLTEGWSGRFAVLLLCVALVPNAAVWGAAYALGPGFALGAGHAVGPLSSAPAPSLPPFPLLAAVPEAGAGTPVHWAAGAVPLVAGVMVGRWVAKAAAAAERGGTRPGGRPAVVWSAGRTARAAGVAAVLCAAVLAGLAALAGGPLGVSVLTRFGPVWWQVGAAALAWLALAAIPTALAVRSRRCRPPRDEEPRIGRQRDDTAEDEKGHRAGRLWKRSRRTGRPLADRTGTDAAGDLPGPGTALPAGRRAVADGGKAAWDDDEDLGTMWPTPGTLGGDLDPFASDDDWDAAWPAGTPAKRDGASGTPGGDPDLFSPDDGWGAAWPAGTREKRDGASGTPGGDPDLFSPDDGWGAAWPAGTPAKRDGASGTPGGDPDLFASDDDGDSAWPSGTREKRDGTSGAPSRGADPFASDDGWDSAGPSGTPVERDSQPVDRGPGAVDGA</sequence>
<protein>
    <submittedName>
        <fullName evidence="3">DUF6350 family protein</fullName>
    </submittedName>
</protein>
<reference evidence="4" key="1">
    <citation type="submission" date="2023-07" db="EMBL/GenBank/DDBJ databases">
        <title>30 novel species of actinomycetes from the DSMZ collection.</title>
        <authorList>
            <person name="Nouioui I."/>
        </authorList>
    </citation>
    <scope>NUCLEOTIDE SEQUENCE [LARGE SCALE GENOMIC DNA]</scope>
    <source>
        <strain evidence="4">DSM 41921</strain>
    </source>
</reference>
<evidence type="ECO:0000313" key="3">
    <source>
        <dbReference type="EMBL" id="MDT0387364.1"/>
    </source>
</evidence>
<feature type="transmembrane region" description="Helical" evidence="2">
    <location>
        <begin position="178"/>
        <end position="201"/>
    </location>
</feature>
<evidence type="ECO:0000313" key="4">
    <source>
        <dbReference type="Proteomes" id="UP001183586"/>
    </source>
</evidence>